<evidence type="ECO:0000256" key="3">
    <source>
        <dbReference type="SAM" id="MobiDB-lite"/>
    </source>
</evidence>
<name>A0ABQ6M4I0_9STRA</name>
<dbReference type="InterPro" id="IPR019489">
    <property type="entry name" value="Clp_ATPase_C"/>
</dbReference>
<dbReference type="Gene3D" id="3.40.50.300">
    <property type="entry name" value="P-loop containing nucleotide triphosphate hydrolases"/>
    <property type="match status" value="1"/>
</dbReference>
<dbReference type="InterPro" id="IPR050052">
    <property type="entry name" value="ATP-dep_Clp_protease_ClpX"/>
</dbReference>
<feature type="compositionally biased region" description="Low complexity" evidence="3">
    <location>
        <begin position="112"/>
        <end position="128"/>
    </location>
</feature>
<evidence type="ECO:0000313" key="7">
    <source>
        <dbReference type="Proteomes" id="UP001165060"/>
    </source>
</evidence>
<dbReference type="InterPro" id="IPR027417">
    <property type="entry name" value="P-loop_NTPase"/>
</dbReference>
<feature type="compositionally biased region" description="Basic and acidic residues" evidence="3">
    <location>
        <begin position="186"/>
        <end position="219"/>
    </location>
</feature>
<evidence type="ECO:0000256" key="1">
    <source>
        <dbReference type="ARBA" id="ARBA00022741"/>
    </source>
</evidence>
<dbReference type="Pfam" id="PF07724">
    <property type="entry name" value="AAA_2"/>
    <property type="match status" value="1"/>
</dbReference>
<protein>
    <submittedName>
        <fullName evidence="6">Uncharacterized protein</fullName>
    </submittedName>
</protein>
<dbReference type="Pfam" id="PF10431">
    <property type="entry name" value="ClpB_D2-small"/>
    <property type="match status" value="1"/>
</dbReference>
<dbReference type="PANTHER" id="PTHR48102:SF7">
    <property type="entry name" value="ATP-DEPENDENT CLP PROTEASE ATP-BINDING SUBUNIT CLPX-LIKE, MITOCHONDRIAL"/>
    <property type="match status" value="1"/>
</dbReference>
<organism evidence="6 7">
    <name type="scientific">Tetraparma gracilis</name>
    <dbReference type="NCBI Taxonomy" id="2962635"/>
    <lineage>
        <taxon>Eukaryota</taxon>
        <taxon>Sar</taxon>
        <taxon>Stramenopiles</taxon>
        <taxon>Ochrophyta</taxon>
        <taxon>Bolidophyceae</taxon>
        <taxon>Parmales</taxon>
        <taxon>Triparmaceae</taxon>
        <taxon>Tetraparma</taxon>
    </lineage>
</organism>
<dbReference type="Gene3D" id="1.10.8.60">
    <property type="match status" value="1"/>
</dbReference>
<dbReference type="SMART" id="SM00382">
    <property type="entry name" value="AAA"/>
    <property type="match status" value="1"/>
</dbReference>
<gene>
    <name evidence="6" type="ORF">TeGR_g14417</name>
</gene>
<feature type="region of interest" description="Disordered" evidence="3">
    <location>
        <begin position="112"/>
        <end position="153"/>
    </location>
</feature>
<dbReference type="SUPFAM" id="SSF52540">
    <property type="entry name" value="P-loop containing nucleoside triphosphate hydrolases"/>
    <property type="match status" value="1"/>
</dbReference>
<keyword evidence="1" id="KW-0547">Nucleotide-binding</keyword>
<reference evidence="6 7" key="1">
    <citation type="journal article" date="2023" name="Commun. Biol.">
        <title>Genome analysis of Parmales, the sister group of diatoms, reveals the evolutionary specialization of diatoms from phago-mixotrophs to photoautotrophs.</title>
        <authorList>
            <person name="Ban H."/>
            <person name="Sato S."/>
            <person name="Yoshikawa S."/>
            <person name="Yamada K."/>
            <person name="Nakamura Y."/>
            <person name="Ichinomiya M."/>
            <person name="Sato N."/>
            <person name="Blanc-Mathieu R."/>
            <person name="Endo H."/>
            <person name="Kuwata A."/>
            <person name="Ogata H."/>
        </authorList>
    </citation>
    <scope>NUCLEOTIDE SEQUENCE [LARGE SCALE GENOMIC DNA]</scope>
</reference>
<feature type="domain" description="Clp ATPase C-terminal" evidence="5">
    <location>
        <begin position="427"/>
        <end position="521"/>
    </location>
</feature>
<feature type="domain" description="AAA+ ATPase" evidence="4">
    <location>
        <begin position="221"/>
        <end position="443"/>
    </location>
</feature>
<dbReference type="CDD" id="cd19497">
    <property type="entry name" value="RecA-like_ClpX"/>
    <property type="match status" value="1"/>
</dbReference>
<dbReference type="SMART" id="SM01086">
    <property type="entry name" value="ClpB_D2-small"/>
    <property type="match status" value="1"/>
</dbReference>
<dbReference type="PANTHER" id="PTHR48102">
    <property type="entry name" value="ATP-DEPENDENT CLP PROTEASE ATP-BINDING SUBUNIT CLPX-LIKE, MITOCHONDRIAL-RELATED"/>
    <property type="match status" value="1"/>
</dbReference>
<dbReference type="InterPro" id="IPR003593">
    <property type="entry name" value="AAA+_ATPase"/>
</dbReference>
<dbReference type="InterPro" id="IPR003959">
    <property type="entry name" value="ATPase_AAA_core"/>
</dbReference>
<accession>A0ABQ6M4I0</accession>
<proteinExistence type="predicted"/>
<evidence type="ECO:0000313" key="6">
    <source>
        <dbReference type="EMBL" id="GMI19269.1"/>
    </source>
</evidence>
<sequence length="585" mass="62641">MLGRRVLPLLRRSLAPAAASPPPSSSLPPPPSYQGVGPRPFHSTCYLCADSGGGGDSGGSSGGGGGGDEEGSARFKCPKCGSYLTETQNVYMNNTWYCTSCTGWYIVKDSGASPAGGSSSAPPKRSSSTLPALKSASHPAVVESPPPAPFTVPKPRELYDGLEEHVIGQHRVKVALSVGVHNHYKRVADREKREREQEAAGEAGDKEAGGKEAEDKGPQLDKSNIILLGPTGSGKTLLAKTLSKLISVPLVITDATCLTQAGYVGEDVESLLYKLYLEAGCDIEKAQRGIVYIDEVDKISRKSENVSITRDVSGEGVQQALLKILEGTVVSVPKEGGRKNPRGDFISIDTSDVMFIAGGAFAGLESIINSRVDKASIGFGAKLKKDLKDEDTTQSYLDTTQPKDLTAYGLIPEFVGRFPLIVSTKALDEDALVDVMTLPKNALLKQYEYLFGLNDIEFVVTDSALRYIAREAKARGTGARGLRSITENMLMNAFYVAPSLDDITAVAIDLACAKGEKEPLILRGGMTTEEFKDNVDKKNKAAGDFSEDREELYETKGKIERVFCNEETGQINDVLEVDAKQAKAA</sequence>
<dbReference type="NCBIfam" id="NF003745">
    <property type="entry name" value="PRK05342.1"/>
    <property type="match status" value="1"/>
</dbReference>
<comment type="caution">
    <text evidence="6">The sequence shown here is derived from an EMBL/GenBank/DDBJ whole genome shotgun (WGS) entry which is preliminary data.</text>
</comment>
<dbReference type="InterPro" id="IPR004487">
    <property type="entry name" value="Clp_protease_ATP-bd_su_ClpX"/>
</dbReference>
<keyword evidence="2" id="KW-0067">ATP-binding</keyword>
<evidence type="ECO:0000259" key="5">
    <source>
        <dbReference type="SMART" id="SM01086"/>
    </source>
</evidence>
<feature type="region of interest" description="Disordered" evidence="3">
    <location>
        <begin position="14"/>
        <end position="38"/>
    </location>
</feature>
<evidence type="ECO:0000256" key="2">
    <source>
        <dbReference type="ARBA" id="ARBA00022840"/>
    </source>
</evidence>
<dbReference type="NCBIfam" id="TIGR00382">
    <property type="entry name" value="clpX"/>
    <property type="match status" value="1"/>
</dbReference>
<feature type="compositionally biased region" description="Pro residues" evidence="3">
    <location>
        <begin position="19"/>
        <end position="32"/>
    </location>
</feature>
<feature type="region of interest" description="Disordered" evidence="3">
    <location>
        <begin position="186"/>
        <end position="225"/>
    </location>
</feature>
<dbReference type="Proteomes" id="UP001165060">
    <property type="component" value="Unassembled WGS sequence"/>
</dbReference>
<evidence type="ECO:0000259" key="4">
    <source>
        <dbReference type="SMART" id="SM00382"/>
    </source>
</evidence>
<dbReference type="EMBL" id="BRYB01002425">
    <property type="protein sequence ID" value="GMI19269.1"/>
    <property type="molecule type" value="Genomic_DNA"/>
</dbReference>
<keyword evidence="7" id="KW-1185">Reference proteome</keyword>